<evidence type="ECO:0000256" key="1">
    <source>
        <dbReference type="ARBA" id="ARBA00010552"/>
    </source>
</evidence>
<dbReference type="PANTHER" id="PTHR11803:SF42">
    <property type="entry name" value="MMF1"/>
    <property type="match status" value="1"/>
</dbReference>
<dbReference type="AlphaFoldDB" id="A0A3L6MN42"/>
<dbReference type="Pfam" id="PF01042">
    <property type="entry name" value="Ribonuc_L-PSP"/>
    <property type="match status" value="1"/>
</dbReference>
<dbReference type="InterPro" id="IPR006056">
    <property type="entry name" value="RidA"/>
</dbReference>
<dbReference type="GO" id="GO:0005739">
    <property type="term" value="C:mitochondrion"/>
    <property type="evidence" value="ECO:0007669"/>
    <property type="project" value="UniProtKB-ARBA"/>
</dbReference>
<dbReference type="Gene3D" id="3.30.1330.40">
    <property type="entry name" value="RutC-like"/>
    <property type="match status" value="1"/>
</dbReference>
<proteinExistence type="inferred from homology"/>
<dbReference type="CDD" id="cd00448">
    <property type="entry name" value="YjgF_YER057c_UK114_family"/>
    <property type="match status" value="1"/>
</dbReference>
<comment type="similarity">
    <text evidence="1">Belongs to the RutC family.</text>
</comment>
<evidence type="ECO:0000313" key="3">
    <source>
        <dbReference type="Proteomes" id="UP000270866"/>
    </source>
</evidence>
<dbReference type="GO" id="GO:0019239">
    <property type="term" value="F:deaminase activity"/>
    <property type="evidence" value="ECO:0007669"/>
    <property type="project" value="TreeGrafter"/>
</dbReference>
<accession>A0A3L6MN42</accession>
<comment type="caution">
    <text evidence="2">The sequence shown here is derived from an EMBL/GenBank/DDBJ whole genome shotgun (WGS) entry which is preliminary data.</text>
</comment>
<dbReference type="GO" id="GO:0005829">
    <property type="term" value="C:cytosol"/>
    <property type="evidence" value="ECO:0007669"/>
    <property type="project" value="TreeGrafter"/>
</dbReference>
<dbReference type="Proteomes" id="UP000270866">
    <property type="component" value="Unassembled WGS sequence"/>
</dbReference>
<gene>
    <name evidence="2" type="ORF">BFJ65_g18822</name>
</gene>
<dbReference type="NCBIfam" id="TIGR00004">
    <property type="entry name" value="Rid family detoxifying hydrolase"/>
    <property type="match status" value="1"/>
</dbReference>
<organism evidence="2 3">
    <name type="scientific">Fusarium oxysporum f. sp. cepae</name>
    <dbReference type="NCBI Taxonomy" id="396571"/>
    <lineage>
        <taxon>Eukaryota</taxon>
        <taxon>Fungi</taxon>
        <taxon>Dikarya</taxon>
        <taxon>Ascomycota</taxon>
        <taxon>Pezizomycotina</taxon>
        <taxon>Sordariomycetes</taxon>
        <taxon>Hypocreomycetidae</taxon>
        <taxon>Hypocreales</taxon>
        <taxon>Nectriaceae</taxon>
        <taxon>Fusarium</taxon>
        <taxon>Fusarium oxysporum species complex</taxon>
    </lineage>
</organism>
<dbReference type="SUPFAM" id="SSF55298">
    <property type="entry name" value="YjgF-like"/>
    <property type="match status" value="1"/>
</dbReference>
<sequence length="158" mass="17405">MAGFEVVKANTCALPQYSQAVKYGDTVYCSGDIGSVPGTEWELAQGTAKDRARQALSNLSEILKAAGSKLENVYKITIYITTMKNFALVNEAYDEFFTWERKPARCCIAVFELPLGTDVEIECSAYIDGAETVESFEGYPCPAIAYGVTDFYLYDGLH</sequence>
<protein>
    <submittedName>
        <fullName evidence="2">Uncharacterized protein</fullName>
    </submittedName>
</protein>
<dbReference type="InterPro" id="IPR006175">
    <property type="entry name" value="YjgF/YER057c/UK114"/>
</dbReference>
<dbReference type="FunFam" id="3.30.1330.40:FF:000001">
    <property type="entry name" value="L-PSP family endoribonuclease"/>
    <property type="match status" value="1"/>
</dbReference>
<evidence type="ECO:0000313" key="2">
    <source>
        <dbReference type="EMBL" id="RKK06325.1"/>
    </source>
</evidence>
<dbReference type="PANTHER" id="PTHR11803">
    <property type="entry name" value="2-IMINOBUTANOATE/2-IMINOPROPANOATE DEAMINASE RIDA"/>
    <property type="match status" value="1"/>
</dbReference>
<dbReference type="InterPro" id="IPR035959">
    <property type="entry name" value="RutC-like_sf"/>
</dbReference>
<reference evidence="2 3" key="1">
    <citation type="journal article" date="2018" name="Sci. Rep.">
        <title>Characterisation of pathogen-specific regions and novel effector candidates in Fusarium oxysporum f. sp. cepae.</title>
        <authorList>
            <person name="Armitage A.D."/>
            <person name="Taylor A."/>
            <person name="Sobczyk M.K."/>
            <person name="Baxter L."/>
            <person name="Greenfield B.P."/>
            <person name="Bates H.J."/>
            <person name="Wilson F."/>
            <person name="Jackson A.C."/>
            <person name="Ott S."/>
            <person name="Harrison R.J."/>
            <person name="Clarkson J.P."/>
        </authorList>
    </citation>
    <scope>NUCLEOTIDE SEQUENCE [LARGE SCALE GENOMIC DNA]</scope>
    <source>
        <strain evidence="2 3">FoC_Fus2</strain>
    </source>
</reference>
<dbReference type="EMBL" id="MRCU01000025">
    <property type="protein sequence ID" value="RKK06325.1"/>
    <property type="molecule type" value="Genomic_DNA"/>
</dbReference>
<name>A0A3L6MN42_FUSOX</name>